<dbReference type="PIRSF" id="PIRSF001084">
    <property type="entry name" value="B-galactosidase"/>
    <property type="match status" value="1"/>
</dbReference>
<gene>
    <name evidence="10" type="ORF">RM479_07010</name>
</gene>
<comment type="caution">
    <text evidence="10">The sequence shown here is derived from an EMBL/GenBank/DDBJ whole genome shotgun (WGS) entry which is preliminary data.</text>
</comment>
<dbReference type="InterPro" id="IPR017853">
    <property type="entry name" value="GH"/>
</dbReference>
<dbReference type="SUPFAM" id="SSF51445">
    <property type="entry name" value="(Trans)glycosidases"/>
    <property type="match status" value="1"/>
</dbReference>
<proteinExistence type="inferred from homology"/>
<accession>A0ABU2M698</accession>
<evidence type="ECO:0000313" key="11">
    <source>
        <dbReference type="Proteomes" id="UP001183390"/>
    </source>
</evidence>
<comment type="catalytic activity">
    <reaction evidence="1 6">
        <text>Hydrolysis of terminal non-reducing beta-D-galactose residues in beta-D-galactosides.</text>
        <dbReference type="EC" id="3.2.1.23"/>
    </reaction>
</comment>
<dbReference type="EC" id="3.2.1.23" evidence="3 6"/>
<evidence type="ECO:0000256" key="1">
    <source>
        <dbReference type="ARBA" id="ARBA00001412"/>
    </source>
</evidence>
<evidence type="ECO:0000256" key="2">
    <source>
        <dbReference type="ARBA" id="ARBA00005940"/>
    </source>
</evidence>
<organism evidence="10 11">
    <name type="scientific">Nocardiopsis lambiniae</name>
    <dbReference type="NCBI Taxonomy" id="3075539"/>
    <lineage>
        <taxon>Bacteria</taxon>
        <taxon>Bacillati</taxon>
        <taxon>Actinomycetota</taxon>
        <taxon>Actinomycetes</taxon>
        <taxon>Streptosporangiales</taxon>
        <taxon>Nocardiopsidaceae</taxon>
        <taxon>Nocardiopsis</taxon>
    </lineage>
</organism>
<dbReference type="CDD" id="cd03143">
    <property type="entry name" value="A4_beta-galactosidase_middle_domain"/>
    <property type="match status" value="1"/>
</dbReference>
<dbReference type="Pfam" id="PF02449">
    <property type="entry name" value="Glyco_hydro_42"/>
    <property type="match status" value="1"/>
</dbReference>
<name>A0ABU2M698_9ACTN</name>
<dbReference type="Proteomes" id="UP001183390">
    <property type="component" value="Unassembled WGS sequence"/>
</dbReference>
<dbReference type="Gene3D" id="3.20.20.80">
    <property type="entry name" value="Glycosidases"/>
    <property type="match status" value="1"/>
</dbReference>
<protein>
    <recommendedName>
        <fullName evidence="3 6">Beta-galactosidase</fullName>
        <shortName evidence="6">Beta-gal</shortName>
        <ecNumber evidence="3 6">3.2.1.23</ecNumber>
    </recommendedName>
</protein>
<keyword evidence="11" id="KW-1185">Reference proteome</keyword>
<dbReference type="InterPro" id="IPR003476">
    <property type="entry name" value="Glyco_hydro_42"/>
</dbReference>
<reference evidence="11" key="1">
    <citation type="submission" date="2023-07" db="EMBL/GenBank/DDBJ databases">
        <title>30 novel species of actinomycetes from the DSMZ collection.</title>
        <authorList>
            <person name="Nouioui I."/>
        </authorList>
    </citation>
    <scope>NUCLEOTIDE SEQUENCE [LARGE SCALE GENOMIC DNA]</scope>
    <source>
        <strain evidence="11">DSM 44743</strain>
    </source>
</reference>
<evidence type="ECO:0000256" key="5">
    <source>
        <dbReference type="ARBA" id="ARBA00023295"/>
    </source>
</evidence>
<dbReference type="Gene3D" id="3.40.50.880">
    <property type="match status" value="1"/>
</dbReference>
<dbReference type="RefSeq" id="WP_311510891.1">
    <property type="nucleotide sequence ID" value="NZ_JAVREP010000003.1"/>
</dbReference>
<evidence type="ECO:0000256" key="3">
    <source>
        <dbReference type="ARBA" id="ARBA00012756"/>
    </source>
</evidence>
<feature type="domain" description="Beta-galactosidase trimerisation" evidence="9">
    <location>
        <begin position="403"/>
        <end position="603"/>
    </location>
</feature>
<dbReference type="Pfam" id="PF08532">
    <property type="entry name" value="Glyco_hydro_42M"/>
    <property type="match status" value="1"/>
</dbReference>
<dbReference type="SUPFAM" id="SSF52317">
    <property type="entry name" value="Class I glutamine amidotransferase-like"/>
    <property type="match status" value="1"/>
</dbReference>
<dbReference type="PANTHER" id="PTHR36447">
    <property type="entry name" value="BETA-GALACTOSIDASE GANA"/>
    <property type="match status" value="1"/>
</dbReference>
<dbReference type="InterPro" id="IPR013738">
    <property type="entry name" value="Beta_galactosidase_Trimer"/>
</dbReference>
<dbReference type="EMBL" id="JAVREP010000003">
    <property type="protein sequence ID" value="MDT0328162.1"/>
    <property type="molecule type" value="Genomic_DNA"/>
</dbReference>
<evidence type="ECO:0000259" key="8">
    <source>
        <dbReference type="Pfam" id="PF02449"/>
    </source>
</evidence>
<keyword evidence="4 6" id="KW-0378">Hydrolase</keyword>
<keyword evidence="5 6" id="KW-0326">Glycosidase</keyword>
<evidence type="ECO:0000256" key="6">
    <source>
        <dbReference type="PIRNR" id="PIRNR001084"/>
    </source>
</evidence>
<dbReference type="PANTHER" id="PTHR36447:SF1">
    <property type="entry name" value="BETA-GALACTOSIDASE GANA"/>
    <property type="match status" value="1"/>
</dbReference>
<sequence length="677" mass="75063">MAAQTPPPVPTLRPLWFGGDHNPEQWPEETAVEDVDLMRRAGVTLVTVGVFAWSRLEPREGEYDFVWLDRVLDRLHGAGIRVALATPTASPPPWFSLAHPDALPVNADGTRLTHGSRDTYDVCAPAYRRASVRIVRALAERYAHHPALAMWHVHNEYGTWTYSEHGARAFRDWLRRRHDTLDALNRAWTTEFWGQRYTEWEQVLPPRATQYLANPAHVLDFRRFLSDEMLDHFLDQRDVLRAASPDVPVTTNLAFGDWVPVDPWRWAEHVDLVSVDDYPDRSGEAGDEQTAFAGDLARSWADRVRGDGRPWLLMEQAAGVVYSGGIIRPKAPGEIARHSLAHVARGSRGAMFFQWRASRGGAEQWYSGMVPHAGPDSRIFREVCELGDVLGRISETVGSDVVADAAVTWDPESWWAMNATTLPSKRVDYLEAVRQAHRVLWRSGRTVDFVRPDRELPRVPLLVVPSLYLVSERDAERLARYTENGGTLVVTYLSGIADPTGTVRTGGYPGMLRDLLGVRVEEHHPMAEGEKAGVDVGMVREEVTVWSEHVHLAGAETVAAYAGGPLDGSPAVTRRRYGAGEAWYVSAHLNDRGLGRVFTEAAGEGPFPEEGLDVVRRVGPQGAWVFLTNHGHRSLRIDPARLGLGPDAVDLVSKTPADGLLLPGGGVAVLRGHPVDN</sequence>
<evidence type="ECO:0000259" key="9">
    <source>
        <dbReference type="Pfam" id="PF08532"/>
    </source>
</evidence>
<feature type="region of interest" description="Disordered" evidence="7">
    <location>
        <begin position="1"/>
        <end position="20"/>
    </location>
</feature>
<dbReference type="InterPro" id="IPR013529">
    <property type="entry name" value="Glyco_hydro_42_N"/>
</dbReference>
<evidence type="ECO:0000313" key="10">
    <source>
        <dbReference type="EMBL" id="MDT0328162.1"/>
    </source>
</evidence>
<comment type="similarity">
    <text evidence="2 6">Belongs to the glycosyl hydrolase 42 family.</text>
</comment>
<feature type="domain" description="Glycoside hydrolase family 42 N-terminal" evidence="8">
    <location>
        <begin position="20"/>
        <end position="390"/>
    </location>
</feature>
<feature type="compositionally biased region" description="Pro residues" evidence="7">
    <location>
        <begin position="1"/>
        <end position="11"/>
    </location>
</feature>
<dbReference type="InterPro" id="IPR029062">
    <property type="entry name" value="Class_I_gatase-like"/>
</dbReference>
<evidence type="ECO:0000256" key="7">
    <source>
        <dbReference type="SAM" id="MobiDB-lite"/>
    </source>
</evidence>
<evidence type="ECO:0000256" key="4">
    <source>
        <dbReference type="ARBA" id="ARBA00022801"/>
    </source>
</evidence>